<keyword evidence="4" id="KW-0496">Mitochondrion</keyword>
<name>A0AAQ4PB10_GASAC</name>
<sequence>MRVLFRLIILSTSSHKHKVLSGKVTRQAFVLQRALASCRATPSLQHPACASVNERQYRTMPTHGIGRWRHLLPKEAPKKKKDKLQMKEILAETDTAYGSLNVTVSGYDMTLVEHYSQYIHNLCNRLGIKVADSYILPTKTTEVMLMQEQGTKMFVDAVLKTHERVVQLSSLEAAACPVLLDVLLQNQPEGVELSVSEHTEAHFQARFKGRPELEGLIAQLTY</sequence>
<reference evidence="10" key="3">
    <citation type="submission" date="2025-09" db="UniProtKB">
        <authorList>
            <consortium name="Ensembl"/>
        </authorList>
    </citation>
    <scope>IDENTIFICATION</scope>
</reference>
<keyword evidence="11" id="KW-1185">Reference proteome</keyword>
<evidence type="ECO:0000256" key="7">
    <source>
        <dbReference type="ARBA" id="ARBA00071667"/>
    </source>
</evidence>
<evidence type="ECO:0000256" key="3">
    <source>
        <dbReference type="ARBA" id="ARBA00022980"/>
    </source>
</evidence>
<reference evidence="10" key="2">
    <citation type="submission" date="2025-08" db="UniProtKB">
        <authorList>
            <consortium name="Ensembl"/>
        </authorList>
    </citation>
    <scope>IDENTIFICATION</scope>
</reference>
<dbReference type="InterPro" id="IPR027486">
    <property type="entry name" value="Ribosomal_uS10_dom"/>
</dbReference>
<evidence type="ECO:0000256" key="8">
    <source>
        <dbReference type="ARBA" id="ARBA00084068"/>
    </source>
</evidence>
<keyword evidence="3" id="KW-0689">Ribosomal protein</keyword>
<reference evidence="10 11" key="1">
    <citation type="journal article" date="2021" name="G3 (Bethesda)">
        <title>Improved contiguity of the threespine stickleback genome using long-read sequencing.</title>
        <authorList>
            <person name="Nath S."/>
            <person name="Shaw D.E."/>
            <person name="White M.A."/>
        </authorList>
    </citation>
    <scope>NUCLEOTIDE SEQUENCE [LARGE SCALE GENOMIC DNA]</scope>
    <source>
        <strain evidence="10 11">Lake Benthic</strain>
    </source>
</reference>
<dbReference type="AlphaFoldDB" id="A0AAQ4PB10"/>
<dbReference type="InterPro" id="IPR027487">
    <property type="entry name" value="Ribosomal_mL48"/>
</dbReference>
<dbReference type="SUPFAM" id="SSF54999">
    <property type="entry name" value="Ribosomal protein S10"/>
    <property type="match status" value="1"/>
</dbReference>
<keyword evidence="2" id="KW-0809">Transit peptide</keyword>
<dbReference type="GO" id="GO:0005761">
    <property type="term" value="C:mitochondrial ribosome"/>
    <property type="evidence" value="ECO:0007669"/>
    <property type="project" value="InterPro"/>
</dbReference>
<evidence type="ECO:0000259" key="9">
    <source>
        <dbReference type="SMART" id="SM01403"/>
    </source>
</evidence>
<dbReference type="Gene3D" id="3.30.70.600">
    <property type="entry name" value="Ribosomal protein S10 domain"/>
    <property type="match status" value="1"/>
</dbReference>
<evidence type="ECO:0000256" key="6">
    <source>
        <dbReference type="ARBA" id="ARBA00061445"/>
    </source>
</evidence>
<dbReference type="GO" id="GO:1990904">
    <property type="term" value="C:ribonucleoprotein complex"/>
    <property type="evidence" value="ECO:0007669"/>
    <property type="project" value="UniProtKB-KW"/>
</dbReference>
<feature type="domain" description="Small ribosomal subunit protein uS10" evidence="9">
    <location>
        <begin position="101"/>
        <end position="196"/>
    </location>
</feature>
<evidence type="ECO:0000256" key="2">
    <source>
        <dbReference type="ARBA" id="ARBA00022946"/>
    </source>
</evidence>
<dbReference type="GeneTree" id="ENSGT00390000012955"/>
<dbReference type="Proteomes" id="UP000007635">
    <property type="component" value="Chromosome VII"/>
</dbReference>
<dbReference type="SMART" id="SM01403">
    <property type="entry name" value="Ribosomal_S10"/>
    <property type="match status" value="1"/>
</dbReference>
<evidence type="ECO:0000256" key="4">
    <source>
        <dbReference type="ARBA" id="ARBA00023128"/>
    </source>
</evidence>
<dbReference type="GO" id="GO:0005743">
    <property type="term" value="C:mitochondrial inner membrane"/>
    <property type="evidence" value="ECO:0007669"/>
    <property type="project" value="UniProtKB-ARBA"/>
</dbReference>
<evidence type="ECO:0000256" key="5">
    <source>
        <dbReference type="ARBA" id="ARBA00023274"/>
    </source>
</evidence>
<evidence type="ECO:0000313" key="10">
    <source>
        <dbReference type="Ensembl" id="ENSGACP00000035763.1"/>
    </source>
</evidence>
<dbReference type="PANTHER" id="PTHR13473:SF0">
    <property type="entry name" value="LARGE RIBOSOMAL SUBUNIT PROTEIN ML48"/>
    <property type="match status" value="1"/>
</dbReference>
<protein>
    <recommendedName>
        <fullName evidence="7">Large ribosomal subunit protein mL48</fullName>
    </recommendedName>
    <alternativeName>
        <fullName evidence="8">39S ribosomal protein L48, mitochondrial</fullName>
    </alternativeName>
</protein>
<dbReference type="FunFam" id="3.30.70.600:FF:000006">
    <property type="entry name" value="39S ribosomal protein L48, mitochondrial"/>
    <property type="match status" value="1"/>
</dbReference>
<proteinExistence type="inferred from homology"/>
<organism evidence="10 11">
    <name type="scientific">Gasterosteus aculeatus aculeatus</name>
    <name type="common">three-spined stickleback</name>
    <dbReference type="NCBI Taxonomy" id="481459"/>
    <lineage>
        <taxon>Eukaryota</taxon>
        <taxon>Metazoa</taxon>
        <taxon>Chordata</taxon>
        <taxon>Craniata</taxon>
        <taxon>Vertebrata</taxon>
        <taxon>Euteleostomi</taxon>
        <taxon>Actinopterygii</taxon>
        <taxon>Neopterygii</taxon>
        <taxon>Teleostei</taxon>
        <taxon>Neoteleostei</taxon>
        <taxon>Acanthomorphata</taxon>
        <taxon>Eupercaria</taxon>
        <taxon>Perciformes</taxon>
        <taxon>Cottioidei</taxon>
        <taxon>Gasterosteales</taxon>
        <taxon>Gasterosteidae</taxon>
        <taxon>Gasterosteus</taxon>
    </lineage>
</organism>
<dbReference type="PANTHER" id="PTHR13473">
    <property type="entry name" value="MITOCHONDRIAL RIBOSOMAL PROTEIN L48"/>
    <property type="match status" value="1"/>
</dbReference>
<dbReference type="Pfam" id="PF00338">
    <property type="entry name" value="Ribosomal_S10"/>
    <property type="match status" value="1"/>
</dbReference>
<keyword evidence="5" id="KW-0687">Ribonucleoprotein</keyword>
<dbReference type="Ensembl" id="ENSGACT00000067023.1">
    <property type="protein sequence ID" value="ENSGACP00000035763.1"/>
    <property type="gene ID" value="ENSGACG00000018902.2"/>
</dbReference>
<evidence type="ECO:0000313" key="11">
    <source>
        <dbReference type="Proteomes" id="UP000007635"/>
    </source>
</evidence>
<comment type="subcellular location">
    <subcellularLocation>
        <location evidence="1">Mitochondrion</location>
    </subcellularLocation>
</comment>
<accession>A0AAQ4PB10</accession>
<dbReference type="InterPro" id="IPR036838">
    <property type="entry name" value="Ribosomal_uS10_dom_sf"/>
</dbReference>
<comment type="similarity">
    <text evidence="6">Belongs to the mitochondrion-specific ribosomal protein mL48 family.</text>
</comment>
<evidence type="ECO:0000256" key="1">
    <source>
        <dbReference type="ARBA" id="ARBA00004173"/>
    </source>
</evidence>